<dbReference type="PANTHER" id="PTHR22997:SF0">
    <property type="entry name" value="PIH1 DOMAIN-CONTAINING PROTEIN 1"/>
    <property type="match status" value="1"/>
</dbReference>
<protein>
    <recommendedName>
        <fullName evidence="2">PIH1 N-terminal domain-containing protein</fullName>
    </recommendedName>
</protein>
<dbReference type="GO" id="GO:0042274">
    <property type="term" value="P:ribosomal small subunit biogenesis"/>
    <property type="evidence" value="ECO:0007669"/>
    <property type="project" value="InterPro"/>
</dbReference>
<evidence type="ECO:0000313" key="4">
    <source>
        <dbReference type="Proteomes" id="UP001152885"/>
    </source>
</evidence>
<comment type="caution">
    <text evidence="3">The sequence shown here is derived from an EMBL/GenBank/DDBJ whole genome shotgun (WGS) entry which is preliminary data.</text>
</comment>
<dbReference type="EMBL" id="CANTUO010000001">
    <property type="protein sequence ID" value="CAI5756295.1"/>
    <property type="molecule type" value="Genomic_DNA"/>
</dbReference>
<feature type="domain" description="PIH1 N-terminal" evidence="2">
    <location>
        <begin position="1"/>
        <end position="130"/>
    </location>
</feature>
<dbReference type="GO" id="GO:0005737">
    <property type="term" value="C:cytoplasm"/>
    <property type="evidence" value="ECO:0007669"/>
    <property type="project" value="TreeGrafter"/>
</dbReference>
<dbReference type="GO" id="GO:0000492">
    <property type="term" value="P:box C/D snoRNP assembly"/>
    <property type="evidence" value="ECO:0007669"/>
    <property type="project" value="TreeGrafter"/>
</dbReference>
<evidence type="ECO:0000313" key="3">
    <source>
        <dbReference type="EMBL" id="CAI5756295.1"/>
    </source>
</evidence>
<dbReference type="Pfam" id="PF08190">
    <property type="entry name" value="PIH1"/>
    <property type="match status" value="1"/>
</dbReference>
<dbReference type="AlphaFoldDB" id="A0A9W4TTG0"/>
<dbReference type="GO" id="GO:0006364">
    <property type="term" value="P:rRNA processing"/>
    <property type="evidence" value="ECO:0007669"/>
    <property type="project" value="TreeGrafter"/>
</dbReference>
<dbReference type="PANTHER" id="PTHR22997">
    <property type="entry name" value="PIH1 DOMAIN-CONTAINING PROTEIN 1"/>
    <property type="match status" value="1"/>
</dbReference>
<dbReference type="Pfam" id="PF04180">
    <property type="entry name" value="LTV"/>
    <property type="match status" value="2"/>
</dbReference>
<dbReference type="InterPro" id="IPR012981">
    <property type="entry name" value="PIH1_N"/>
</dbReference>
<dbReference type="GO" id="GO:0097255">
    <property type="term" value="C:R2TP complex"/>
    <property type="evidence" value="ECO:0007669"/>
    <property type="project" value="TreeGrafter"/>
</dbReference>
<gene>
    <name evidence="3" type="ORF">CANVERA_P0811</name>
</gene>
<proteinExistence type="inferred from homology"/>
<dbReference type="InterPro" id="IPR007307">
    <property type="entry name" value="Ltv1"/>
</dbReference>
<organism evidence="3 4">
    <name type="scientific">Candida verbasci</name>
    <dbReference type="NCBI Taxonomy" id="1227364"/>
    <lineage>
        <taxon>Eukaryota</taxon>
        <taxon>Fungi</taxon>
        <taxon>Dikarya</taxon>
        <taxon>Ascomycota</taxon>
        <taxon>Saccharomycotina</taxon>
        <taxon>Pichiomycetes</taxon>
        <taxon>Debaryomycetaceae</taxon>
        <taxon>Candida/Lodderomyces clade</taxon>
        <taxon>Candida</taxon>
    </lineage>
</organism>
<evidence type="ECO:0000259" key="2">
    <source>
        <dbReference type="Pfam" id="PF08190"/>
    </source>
</evidence>
<keyword evidence="4" id="KW-1185">Reference proteome</keyword>
<dbReference type="Proteomes" id="UP001152885">
    <property type="component" value="Unassembled WGS sequence"/>
</dbReference>
<accession>A0A9W4TTG0</accession>
<dbReference type="GO" id="GO:1990904">
    <property type="term" value="C:ribonucleoprotein complex"/>
    <property type="evidence" value="ECO:0007669"/>
    <property type="project" value="TreeGrafter"/>
</dbReference>
<dbReference type="OrthoDB" id="5852896at2759"/>
<sequence length="494" mass="57236">MVLPTPGFVVKTRTDCKVFINICHSPNVPKPEDFNPETSFNLIIENKWQIPIVVSEEKSTFDKKGIPSLAYDCCINSECFKWIQSNQDLKQILIEWSIESIELTYKLQLDRSYSIPKMLSKGELSEIKEKIPEKLIYEEEKLPDLIPQVQKKTIINETPWEYSVNIKNLTTKKCIIIDSNKPIPRFTYYKNCIHFNNVEIPVVKSTFKCFIKGIKDLKKSVKDIRDNEGLAAQYGITFDDSKYDYMQHLKPMGEGTFVPVEGKTTIEDLFPNNIPSKNKVKMSRDLNQGIPEELKGFNPDLDPRIREVLEALEDEAYIGSDEELDNLIKSGQAEEEDEYDEWDMDNFDDDYEDEWAHVRNNKQNYDSDEFDDVASLPEFDKKGKKANGSITSMSSSALYRTEGLSLLDDRYEQLNKQYQEEPKENYKPFDMKEERNDFEGMLDEFLETYELESGGRKLAKKDNEKTKIKLAASSVSKGKDAKKISDKFKQLNLN</sequence>
<comment type="similarity">
    <text evidence="1">Belongs to the PIH1 family.</text>
</comment>
<reference evidence="3" key="1">
    <citation type="submission" date="2022-12" db="EMBL/GenBank/DDBJ databases">
        <authorList>
            <person name="Brejova B."/>
        </authorList>
    </citation>
    <scope>NUCLEOTIDE SEQUENCE</scope>
</reference>
<evidence type="ECO:0000256" key="1">
    <source>
        <dbReference type="ARBA" id="ARBA00008511"/>
    </source>
</evidence>
<dbReference type="InterPro" id="IPR050734">
    <property type="entry name" value="PIH1/Kintoun_subfamily"/>
</dbReference>
<name>A0A9W4TTG0_9ASCO</name>